<dbReference type="WBParaSite" id="maker-unitig_44352-snap-gene-0.2-mRNA-1">
    <property type="protein sequence ID" value="maker-unitig_44352-snap-gene-0.2-mRNA-1"/>
    <property type="gene ID" value="maker-unitig_44352-snap-gene-0.2"/>
</dbReference>
<name>A0A1I8FR55_9PLAT</name>
<feature type="region of interest" description="Disordered" evidence="1">
    <location>
        <begin position="274"/>
        <end position="296"/>
    </location>
</feature>
<evidence type="ECO:0000256" key="1">
    <source>
        <dbReference type="SAM" id="MobiDB-lite"/>
    </source>
</evidence>
<accession>A0A1I8FR55</accession>
<reference evidence="3" key="1">
    <citation type="submission" date="2016-11" db="UniProtKB">
        <authorList>
            <consortium name="WormBaseParasite"/>
        </authorList>
    </citation>
    <scope>IDENTIFICATION</scope>
</reference>
<sequence>REKPNLNSISRDVSVILDSASVPVLPLSRRLLAIIPVGFSLMPLQQLSQMPDVPGRQPQVRSQVASGSALTFLGSTAPSKAPNHGDARPPLFEAGFSAFWFNRCSPDFRGVLDWARGTPPRTCQSGSELPEPSETPAPLQFARIGLLLGLLGPAGGSGLIRGLSNSTELSKRTPDDGQHHIQKILLFSAHKPILRTPPIDPRSRSRPTTRRSRPTEFVDLTGGRRADRSGKKCQTAEDYASWTSASSTRWGCSFITTAEGKKVHVSELVSSIELGDGNPPLAKSPGRPTRRRSPDCNNVYPHAGLVHADTDARELCVSGGGGGGGTPKKTRRLTTATGTSAGTWSSAGA</sequence>
<keyword evidence="2" id="KW-1185">Reference proteome</keyword>
<feature type="compositionally biased region" description="Low complexity" evidence="1">
    <location>
        <begin position="334"/>
        <end position="349"/>
    </location>
</feature>
<dbReference type="Proteomes" id="UP000095280">
    <property type="component" value="Unplaced"/>
</dbReference>
<feature type="region of interest" description="Disordered" evidence="1">
    <location>
        <begin position="318"/>
        <end position="349"/>
    </location>
</feature>
<proteinExistence type="predicted"/>
<dbReference type="AlphaFoldDB" id="A0A1I8FR55"/>
<feature type="region of interest" description="Disordered" evidence="1">
    <location>
        <begin position="194"/>
        <end position="232"/>
    </location>
</feature>
<organism evidence="2 3">
    <name type="scientific">Macrostomum lignano</name>
    <dbReference type="NCBI Taxonomy" id="282301"/>
    <lineage>
        <taxon>Eukaryota</taxon>
        <taxon>Metazoa</taxon>
        <taxon>Spiralia</taxon>
        <taxon>Lophotrochozoa</taxon>
        <taxon>Platyhelminthes</taxon>
        <taxon>Rhabditophora</taxon>
        <taxon>Macrostomorpha</taxon>
        <taxon>Macrostomida</taxon>
        <taxon>Macrostomidae</taxon>
        <taxon>Macrostomum</taxon>
    </lineage>
</organism>
<evidence type="ECO:0000313" key="2">
    <source>
        <dbReference type="Proteomes" id="UP000095280"/>
    </source>
</evidence>
<evidence type="ECO:0000313" key="3">
    <source>
        <dbReference type="WBParaSite" id="maker-unitig_44352-snap-gene-0.2-mRNA-1"/>
    </source>
</evidence>
<protein>
    <submittedName>
        <fullName evidence="3">Uncharacterized protein</fullName>
    </submittedName>
</protein>